<keyword evidence="3" id="KW-1185">Reference proteome</keyword>
<dbReference type="CDD" id="cd02227">
    <property type="entry name" value="cupin_TM1112-like"/>
    <property type="match status" value="1"/>
</dbReference>
<organism evidence="2 3">
    <name type="scientific">Knoellia koreensis</name>
    <dbReference type="NCBI Taxonomy" id="2730921"/>
    <lineage>
        <taxon>Bacteria</taxon>
        <taxon>Bacillati</taxon>
        <taxon>Actinomycetota</taxon>
        <taxon>Actinomycetes</taxon>
        <taxon>Micrococcales</taxon>
        <taxon>Intrasporangiaceae</taxon>
        <taxon>Knoellia</taxon>
    </lineage>
</organism>
<dbReference type="InterPro" id="IPR011051">
    <property type="entry name" value="RmlC_Cupin_sf"/>
</dbReference>
<dbReference type="PANTHER" id="PTHR40943:SF1">
    <property type="entry name" value="CYTOPLASMIC PROTEIN"/>
    <property type="match status" value="1"/>
</dbReference>
<dbReference type="AlphaFoldDB" id="A0A849HBU3"/>
<sequence length="73" mass="8128">MWEGSTGTLRLPDYPYDEVCVMLEGRVALVDEDGRRREFGAGEAFFVPRGFSGVWETLEPSRKVFVALGPFGA</sequence>
<dbReference type="EMBL" id="JABEPQ010000003">
    <property type="protein sequence ID" value="NNM47206.1"/>
    <property type="molecule type" value="Genomic_DNA"/>
</dbReference>
<dbReference type="InterPro" id="IPR008579">
    <property type="entry name" value="UGlyAH_Cupin_dom"/>
</dbReference>
<accession>A0A849HBU3</accession>
<feature type="domain" description="(S)-ureidoglycine aminohydrolase cupin" evidence="1">
    <location>
        <begin position="1"/>
        <end position="65"/>
    </location>
</feature>
<dbReference type="PANTHER" id="PTHR40943">
    <property type="entry name" value="CYTOPLASMIC PROTEIN-RELATED"/>
    <property type="match status" value="1"/>
</dbReference>
<evidence type="ECO:0000313" key="3">
    <source>
        <dbReference type="Proteomes" id="UP000588586"/>
    </source>
</evidence>
<dbReference type="SUPFAM" id="SSF51182">
    <property type="entry name" value="RmlC-like cupins"/>
    <property type="match status" value="1"/>
</dbReference>
<proteinExistence type="predicted"/>
<protein>
    <submittedName>
        <fullName evidence="2">Cupin domain-containing protein</fullName>
    </submittedName>
</protein>
<dbReference type="InterPro" id="IPR014710">
    <property type="entry name" value="RmlC-like_jellyroll"/>
</dbReference>
<dbReference type="Pfam" id="PF05899">
    <property type="entry name" value="Cupin_3"/>
    <property type="match status" value="1"/>
</dbReference>
<dbReference type="Proteomes" id="UP000588586">
    <property type="component" value="Unassembled WGS sequence"/>
</dbReference>
<gene>
    <name evidence="2" type="ORF">HJG52_14495</name>
</gene>
<evidence type="ECO:0000259" key="1">
    <source>
        <dbReference type="Pfam" id="PF05899"/>
    </source>
</evidence>
<dbReference type="Gene3D" id="2.60.120.10">
    <property type="entry name" value="Jelly Rolls"/>
    <property type="match status" value="1"/>
</dbReference>
<evidence type="ECO:0000313" key="2">
    <source>
        <dbReference type="EMBL" id="NNM47206.1"/>
    </source>
</evidence>
<name>A0A849HBU3_9MICO</name>
<reference evidence="2 3" key="1">
    <citation type="submission" date="2020-04" db="EMBL/GenBank/DDBJ databases">
        <title>Knoellia sp. isolate from air conditioner.</title>
        <authorList>
            <person name="Chea S."/>
            <person name="Kim D.-U."/>
        </authorList>
    </citation>
    <scope>NUCLEOTIDE SEQUENCE [LARGE SCALE GENOMIC DNA]</scope>
    <source>
        <strain evidence="2 3">DB2414S</strain>
    </source>
</reference>
<comment type="caution">
    <text evidence="2">The sequence shown here is derived from an EMBL/GenBank/DDBJ whole genome shotgun (WGS) entry which is preliminary data.</text>
</comment>